<name>A0AAE1CTP3_9GAST</name>
<protein>
    <submittedName>
        <fullName evidence="1">Uncharacterized protein</fullName>
    </submittedName>
</protein>
<dbReference type="EMBL" id="JAWDGP010006836">
    <property type="protein sequence ID" value="KAK3734755.1"/>
    <property type="molecule type" value="Genomic_DNA"/>
</dbReference>
<evidence type="ECO:0000313" key="2">
    <source>
        <dbReference type="Proteomes" id="UP001283361"/>
    </source>
</evidence>
<proteinExistence type="predicted"/>
<reference evidence="1" key="1">
    <citation type="journal article" date="2023" name="G3 (Bethesda)">
        <title>A reference genome for the long-term kleptoplast-retaining sea slug Elysia crispata morphotype clarki.</title>
        <authorList>
            <person name="Eastman K.E."/>
            <person name="Pendleton A.L."/>
            <person name="Shaikh M.A."/>
            <person name="Suttiyut T."/>
            <person name="Ogas R."/>
            <person name="Tomko P."/>
            <person name="Gavelis G."/>
            <person name="Widhalm J.R."/>
            <person name="Wisecaver J.H."/>
        </authorList>
    </citation>
    <scope>NUCLEOTIDE SEQUENCE</scope>
    <source>
        <strain evidence="1">ECLA1</strain>
    </source>
</reference>
<keyword evidence="2" id="KW-1185">Reference proteome</keyword>
<dbReference type="AlphaFoldDB" id="A0AAE1CTP3"/>
<sequence>MYATHVHARLVSHCATGGVLSQLTSSPTTTRLWEIRDSLGTPLLQQQLLLQLLSHAHSSLVSVNLVSANSSPLGDT</sequence>
<evidence type="ECO:0000313" key="1">
    <source>
        <dbReference type="EMBL" id="KAK3734755.1"/>
    </source>
</evidence>
<gene>
    <name evidence="1" type="ORF">RRG08_059932</name>
</gene>
<accession>A0AAE1CTP3</accession>
<organism evidence="1 2">
    <name type="scientific">Elysia crispata</name>
    <name type="common">lettuce slug</name>
    <dbReference type="NCBI Taxonomy" id="231223"/>
    <lineage>
        <taxon>Eukaryota</taxon>
        <taxon>Metazoa</taxon>
        <taxon>Spiralia</taxon>
        <taxon>Lophotrochozoa</taxon>
        <taxon>Mollusca</taxon>
        <taxon>Gastropoda</taxon>
        <taxon>Heterobranchia</taxon>
        <taxon>Euthyneura</taxon>
        <taxon>Panpulmonata</taxon>
        <taxon>Sacoglossa</taxon>
        <taxon>Placobranchoidea</taxon>
        <taxon>Plakobranchidae</taxon>
        <taxon>Elysia</taxon>
    </lineage>
</organism>
<dbReference type="Proteomes" id="UP001283361">
    <property type="component" value="Unassembled WGS sequence"/>
</dbReference>
<comment type="caution">
    <text evidence="1">The sequence shown here is derived from an EMBL/GenBank/DDBJ whole genome shotgun (WGS) entry which is preliminary data.</text>
</comment>